<keyword evidence="11 14" id="KW-0255">Endonuclease</keyword>
<dbReference type="EC" id="3.1.26.4" evidence="6 14"/>
<evidence type="ECO:0000256" key="15">
    <source>
        <dbReference type="PROSITE-ProRule" id="PRU01319"/>
    </source>
</evidence>
<evidence type="ECO:0000256" key="6">
    <source>
        <dbReference type="ARBA" id="ARBA00012180"/>
    </source>
</evidence>
<dbReference type="RefSeq" id="WP_158406347.1">
    <property type="nucleotide sequence ID" value="NZ_CP033454.1"/>
</dbReference>
<evidence type="ECO:0000256" key="1">
    <source>
        <dbReference type="ARBA" id="ARBA00000077"/>
    </source>
</evidence>
<reference evidence="18 19" key="1">
    <citation type="submission" date="2018-10" db="EMBL/GenBank/DDBJ databases">
        <title>Propagation and draft genome sequences of three atypical Erhlichia ruminantium isolates.</title>
        <authorList>
            <person name="Liebenberg J."/>
            <person name="Steyn H."/>
            <person name="Josemans A."/>
            <person name="Zweygarth E."/>
        </authorList>
    </citation>
    <scope>NUCLEOTIDE SEQUENCE [LARGE SCALE GENOMIC DNA]</scope>
    <source>
        <strain evidence="18 19">Omatjenne</strain>
    </source>
</reference>
<organism evidence="18 19">
    <name type="scientific">Ehrlichia ruminantium</name>
    <name type="common">heartwater rickettsia</name>
    <name type="synonym">Cowdria ruminantium</name>
    <dbReference type="NCBI Taxonomy" id="779"/>
    <lineage>
        <taxon>Bacteria</taxon>
        <taxon>Pseudomonadati</taxon>
        <taxon>Pseudomonadota</taxon>
        <taxon>Alphaproteobacteria</taxon>
        <taxon>Rickettsiales</taxon>
        <taxon>Anaplasmataceae</taxon>
        <taxon>Ehrlichia</taxon>
    </lineage>
</organism>
<evidence type="ECO:0000256" key="11">
    <source>
        <dbReference type="ARBA" id="ARBA00022759"/>
    </source>
</evidence>
<dbReference type="GO" id="GO:0005737">
    <property type="term" value="C:cytoplasm"/>
    <property type="evidence" value="ECO:0007669"/>
    <property type="project" value="UniProtKB-SubCell"/>
</dbReference>
<keyword evidence="13 14" id="KW-0464">Manganese</keyword>
<evidence type="ECO:0000313" key="19">
    <source>
        <dbReference type="Proteomes" id="UP000422822"/>
    </source>
</evidence>
<dbReference type="InterPro" id="IPR012337">
    <property type="entry name" value="RNaseH-like_sf"/>
</dbReference>
<evidence type="ECO:0000256" key="4">
    <source>
        <dbReference type="ARBA" id="ARBA00004496"/>
    </source>
</evidence>
<feature type="binding site" evidence="14 15">
    <location>
        <position position="120"/>
    </location>
    <ligand>
        <name>a divalent metal cation</name>
        <dbReference type="ChEBI" id="CHEBI:60240"/>
    </ligand>
</feature>
<dbReference type="CDD" id="cd07182">
    <property type="entry name" value="RNase_HII_bacteria_HII_like"/>
    <property type="match status" value="1"/>
</dbReference>
<dbReference type="GO" id="GO:0006298">
    <property type="term" value="P:mismatch repair"/>
    <property type="evidence" value="ECO:0007669"/>
    <property type="project" value="TreeGrafter"/>
</dbReference>
<protein>
    <recommendedName>
        <fullName evidence="7 14">Ribonuclease HII</fullName>
        <shortName evidence="14">RNase HII</shortName>
        <ecNumber evidence="6 14">3.1.26.4</ecNumber>
    </recommendedName>
</protein>
<comment type="subcellular location">
    <subcellularLocation>
        <location evidence="4 14">Cytoplasm</location>
    </subcellularLocation>
</comment>
<feature type="domain" description="RNase H type-2" evidence="17">
    <location>
        <begin position="19"/>
        <end position="211"/>
    </location>
</feature>
<evidence type="ECO:0000256" key="14">
    <source>
        <dbReference type="HAMAP-Rule" id="MF_00052"/>
    </source>
</evidence>
<dbReference type="AlphaFoldDB" id="A0AAE6Q9V2"/>
<dbReference type="PROSITE" id="PS51975">
    <property type="entry name" value="RNASE_H_2"/>
    <property type="match status" value="1"/>
</dbReference>
<feature type="binding site" evidence="14 15">
    <location>
        <position position="25"/>
    </location>
    <ligand>
        <name>a divalent metal cation</name>
        <dbReference type="ChEBI" id="CHEBI:60240"/>
    </ligand>
</feature>
<accession>A0AAE6Q9V2</accession>
<dbReference type="PANTHER" id="PTHR10954">
    <property type="entry name" value="RIBONUCLEASE H2 SUBUNIT A"/>
    <property type="match status" value="1"/>
</dbReference>
<comment type="cofactor">
    <cofactor evidence="2">
        <name>Mg(2+)</name>
        <dbReference type="ChEBI" id="CHEBI:18420"/>
    </cofactor>
</comment>
<dbReference type="Proteomes" id="UP000422822">
    <property type="component" value="Chromosome"/>
</dbReference>
<keyword evidence="9 14" id="KW-0540">Nuclease</keyword>
<keyword evidence="8 14" id="KW-0963">Cytoplasm</keyword>
<evidence type="ECO:0000256" key="12">
    <source>
        <dbReference type="ARBA" id="ARBA00022801"/>
    </source>
</evidence>
<dbReference type="NCBIfam" id="NF000595">
    <property type="entry name" value="PRK00015.1-3"/>
    <property type="match status" value="1"/>
</dbReference>
<sequence length="211" mass="23735">MPDFSIENEILKLKNNSNCVIAGVDEVGYGSLAGPVVSAAVFFPNYNNNIILDINDSKKLTPTKRQKIYNHIITIVKWSIGFAHISEIDEHNILNATHIAMKRALTGLNAHTDIDYVIIDGNKVPDIPWNAQAIIGGDTISTSIAAASIIAKVTRDRLMEMLHTQYPKYHWHKNKGYGTKDHITSLYKYGKTIYHRNTFTPISQITHTYKN</sequence>
<comment type="similarity">
    <text evidence="5 14 16">Belongs to the RNase HII family.</text>
</comment>
<dbReference type="InterPro" id="IPR001352">
    <property type="entry name" value="RNase_HII/HIII"/>
</dbReference>
<evidence type="ECO:0000313" key="18">
    <source>
        <dbReference type="EMBL" id="QGR03180.1"/>
    </source>
</evidence>
<dbReference type="GO" id="GO:0004523">
    <property type="term" value="F:RNA-DNA hybrid ribonuclease activity"/>
    <property type="evidence" value="ECO:0007669"/>
    <property type="project" value="UniProtKB-UniRule"/>
</dbReference>
<dbReference type="GO" id="GO:0030145">
    <property type="term" value="F:manganese ion binding"/>
    <property type="evidence" value="ECO:0007669"/>
    <property type="project" value="UniProtKB-UniRule"/>
</dbReference>
<dbReference type="SUPFAM" id="SSF53098">
    <property type="entry name" value="Ribonuclease H-like"/>
    <property type="match status" value="1"/>
</dbReference>
<evidence type="ECO:0000256" key="7">
    <source>
        <dbReference type="ARBA" id="ARBA00019179"/>
    </source>
</evidence>
<evidence type="ECO:0000256" key="10">
    <source>
        <dbReference type="ARBA" id="ARBA00022723"/>
    </source>
</evidence>
<dbReference type="Gene3D" id="3.30.420.10">
    <property type="entry name" value="Ribonuclease H-like superfamily/Ribonuclease H"/>
    <property type="match status" value="1"/>
</dbReference>
<proteinExistence type="inferred from homology"/>
<evidence type="ECO:0000256" key="3">
    <source>
        <dbReference type="ARBA" id="ARBA00004065"/>
    </source>
</evidence>
<keyword evidence="10 14" id="KW-0479">Metal-binding</keyword>
<dbReference type="HAMAP" id="MF_00052_B">
    <property type="entry name" value="RNase_HII_B"/>
    <property type="match status" value="1"/>
</dbReference>
<name>A0AAE6Q9V2_EHRRU</name>
<dbReference type="InterPro" id="IPR022898">
    <property type="entry name" value="RNase_HII"/>
</dbReference>
<evidence type="ECO:0000256" key="2">
    <source>
        <dbReference type="ARBA" id="ARBA00001946"/>
    </source>
</evidence>
<dbReference type="Pfam" id="PF01351">
    <property type="entry name" value="RNase_HII"/>
    <property type="match status" value="1"/>
</dbReference>
<dbReference type="GO" id="GO:0043137">
    <property type="term" value="P:DNA replication, removal of RNA primer"/>
    <property type="evidence" value="ECO:0007669"/>
    <property type="project" value="TreeGrafter"/>
</dbReference>
<dbReference type="PANTHER" id="PTHR10954:SF18">
    <property type="entry name" value="RIBONUCLEASE HII"/>
    <property type="match status" value="1"/>
</dbReference>
<dbReference type="GO" id="GO:0032299">
    <property type="term" value="C:ribonuclease H2 complex"/>
    <property type="evidence" value="ECO:0007669"/>
    <property type="project" value="TreeGrafter"/>
</dbReference>
<evidence type="ECO:0000256" key="16">
    <source>
        <dbReference type="RuleBase" id="RU003515"/>
    </source>
</evidence>
<gene>
    <name evidence="14" type="primary">rnhB</name>
    <name evidence="18" type="ORF">EDL80_00955</name>
</gene>
<dbReference type="InterPro" id="IPR024567">
    <property type="entry name" value="RNase_HII/HIII_dom"/>
</dbReference>
<comment type="cofactor">
    <cofactor evidence="14 15">
        <name>Mn(2+)</name>
        <dbReference type="ChEBI" id="CHEBI:29035"/>
    </cofactor>
    <cofactor evidence="14 15">
        <name>Mg(2+)</name>
        <dbReference type="ChEBI" id="CHEBI:18420"/>
    </cofactor>
    <text evidence="14 15">Manganese or magnesium. Binds 1 divalent metal ion per monomer in the absence of substrate. May bind a second metal ion after substrate binding.</text>
</comment>
<dbReference type="EMBL" id="CP033455">
    <property type="protein sequence ID" value="QGR03180.1"/>
    <property type="molecule type" value="Genomic_DNA"/>
</dbReference>
<evidence type="ECO:0000256" key="9">
    <source>
        <dbReference type="ARBA" id="ARBA00022722"/>
    </source>
</evidence>
<feature type="binding site" evidence="14 15">
    <location>
        <position position="26"/>
    </location>
    <ligand>
        <name>a divalent metal cation</name>
        <dbReference type="ChEBI" id="CHEBI:60240"/>
    </ligand>
</feature>
<evidence type="ECO:0000256" key="5">
    <source>
        <dbReference type="ARBA" id="ARBA00007383"/>
    </source>
</evidence>
<dbReference type="InterPro" id="IPR036397">
    <property type="entry name" value="RNaseH_sf"/>
</dbReference>
<evidence type="ECO:0000256" key="13">
    <source>
        <dbReference type="ARBA" id="ARBA00023211"/>
    </source>
</evidence>
<keyword evidence="19" id="KW-1185">Reference proteome</keyword>
<evidence type="ECO:0000256" key="8">
    <source>
        <dbReference type="ARBA" id="ARBA00022490"/>
    </source>
</evidence>
<dbReference type="GO" id="GO:0003723">
    <property type="term" value="F:RNA binding"/>
    <property type="evidence" value="ECO:0007669"/>
    <property type="project" value="UniProtKB-UniRule"/>
</dbReference>
<comment type="function">
    <text evidence="3 14 16">Endonuclease that specifically degrades the RNA of RNA-DNA hybrids.</text>
</comment>
<evidence type="ECO:0000259" key="17">
    <source>
        <dbReference type="PROSITE" id="PS51975"/>
    </source>
</evidence>
<comment type="catalytic activity">
    <reaction evidence="1 14 15 16">
        <text>Endonucleolytic cleavage to 5'-phosphomonoester.</text>
        <dbReference type="EC" id="3.1.26.4"/>
    </reaction>
</comment>
<keyword evidence="12 14" id="KW-0378">Hydrolase</keyword>